<dbReference type="SMART" id="SM00248">
    <property type="entry name" value="ANK"/>
    <property type="match status" value="7"/>
</dbReference>
<proteinExistence type="predicted"/>
<reference evidence="5 6" key="1">
    <citation type="submission" date="2019-03" db="EMBL/GenBank/DDBJ databases">
        <title>Draft genome sequences of novel Actinobacteria.</title>
        <authorList>
            <person name="Sahin N."/>
            <person name="Ay H."/>
            <person name="Saygin H."/>
        </authorList>
    </citation>
    <scope>NUCLEOTIDE SEQUENCE [LARGE SCALE GENOMIC DNA]</scope>
    <source>
        <strain evidence="5 6">H3C3</strain>
    </source>
</reference>
<dbReference type="InterPro" id="IPR002110">
    <property type="entry name" value="Ankyrin_rpt"/>
</dbReference>
<dbReference type="Pfam" id="PF00023">
    <property type="entry name" value="Ank"/>
    <property type="match status" value="1"/>
</dbReference>
<dbReference type="PROSITE" id="PS50088">
    <property type="entry name" value="ANK_REPEAT"/>
    <property type="match status" value="5"/>
</dbReference>
<gene>
    <name evidence="5" type="ORF">E1298_30105</name>
</gene>
<feature type="repeat" description="ANK" evidence="3">
    <location>
        <begin position="239"/>
        <end position="271"/>
    </location>
</feature>
<evidence type="ECO:0000256" key="1">
    <source>
        <dbReference type="ARBA" id="ARBA00022737"/>
    </source>
</evidence>
<dbReference type="PRINTS" id="PR01415">
    <property type="entry name" value="ANKYRIN"/>
</dbReference>
<name>A0A4R5B1F8_9ACTN</name>
<protein>
    <submittedName>
        <fullName evidence="5">Ankyrin repeat domain-containing protein</fullName>
    </submittedName>
</protein>
<feature type="region of interest" description="Disordered" evidence="4">
    <location>
        <begin position="1"/>
        <end position="20"/>
    </location>
</feature>
<feature type="repeat" description="ANK" evidence="3">
    <location>
        <begin position="308"/>
        <end position="340"/>
    </location>
</feature>
<dbReference type="EMBL" id="SMKU01000203">
    <property type="protein sequence ID" value="TDD76832.1"/>
    <property type="molecule type" value="Genomic_DNA"/>
</dbReference>
<feature type="repeat" description="ANK" evidence="3">
    <location>
        <begin position="59"/>
        <end position="91"/>
    </location>
</feature>
<evidence type="ECO:0000313" key="5">
    <source>
        <dbReference type="EMBL" id="TDD76832.1"/>
    </source>
</evidence>
<evidence type="ECO:0000256" key="2">
    <source>
        <dbReference type="ARBA" id="ARBA00023043"/>
    </source>
</evidence>
<keyword evidence="2 3" id="KW-0040">ANK repeat</keyword>
<feature type="repeat" description="ANK" evidence="3">
    <location>
        <begin position="93"/>
        <end position="125"/>
    </location>
</feature>
<evidence type="ECO:0000256" key="3">
    <source>
        <dbReference type="PROSITE-ProRule" id="PRU00023"/>
    </source>
</evidence>
<keyword evidence="6" id="KW-1185">Reference proteome</keyword>
<feature type="repeat" description="ANK" evidence="3">
    <location>
        <begin position="127"/>
        <end position="159"/>
    </location>
</feature>
<dbReference type="InterPro" id="IPR036770">
    <property type="entry name" value="Ankyrin_rpt-contain_sf"/>
</dbReference>
<evidence type="ECO:0000313" key="6">
    <source>
        <dbReference type="Proteomes" id="UP000294513"/>
    </source>
</evidence>
<dbReference type="Proteomes" id="UP000294513">
    <property type="component" value="Unassembled WGS sequence"/>
</dbReference>
<evidence type="ECO:0000256" key="4">
    <source>
        <dbReference type="SAM" id="MobiDB-lite"/>
    </source>
</evidence>
<dbReference type="SUPFAM" id="SSF48403">
    <property type="entry name" value="Ankyrin repeat"/>
    <property type="match status" value="2"/>
</dbReference>
<dbReference type="PANTHER" id="PTHR24198">
    <property type="entry name" value="ANKYRIN REPEAT AND PROTEIN KINASE DOMAIN-CONTAINING PROTEIN"/>
    <property type="match status" value="1"/>
</dbReference>
<comment type="caution">
    <text evidence="5">The sequence shown here is derived from an EMBL/GenBank/DDBJ whole genome shotgun (WGS) entry which is preliminary data.</text>
</comment>
<sequence length="368" mass="39009">MTAAGPPPGPRPEPPEPPPEQAVAVLDERLISAVRRGDGREAVKLINVGADPSARDDKSGLTVLMIAAGQGGGGLTRALLAAGADVHTGDARAGATALHKAVQGGSLEVVRMLVEAGAFIDAVAPTTGHTPLMDALWFKAPGIVRYLLQQGANLNVSTHYGFTLKEHFDYELRVNRLGRERLEESERLLRRRERHDADQVRKQRLMAAVVAGDLAGVAKALAAEADVDARAPILGGFNDGHTPLLVACRDGHTEIVRELLGAGADVNAVEPTFGAVPLHKAVYNGHADITRMLVAVPEADLDYQGATNGYSALHDSLWHGYAECARVLIDAGARLDLRGHDGKTPADIAADTFGAHDEMVVLLRSRTH</sequence>
<dbReference type="Gene3D" id="1.25.40.20">
    <property type="entry name" value="Ankyrin repeat-containing domain"/>
    <property type="match status" value="2"/>
</dbReference>
<accession>A0A4R5B1F8</accession>
<dbReference type="Pfam" id="PF12796">
    <property type="entry name" value="Ank_2"/>
    <property type="match status" value="2"/>
</dbReference>
<keyword evidence="1" id="KW-0677">Repeat</keyword>
<dbReference type="PROSITE" id="PS50297">
    <property type="entry name" value="ANK_REP_REGION"/>
    <property type="match status" value="5"/>
</dbReference>
<organism evidence="5 6">
    <name type="scientific">Actinomadura rubrisoli</name>
    <dbReference type="NCBI Taxonomy" id="2530368"/>
    <lineage>
        <taxon>Bacteria</taxon>
        <taxon>Bacillati</taxon>
        <taxon>Actinomycetota</taxon>
        <taxon>Actinomycetes</taxon>
        <taxon>Streptosporangiales</taxon>
        <taxon>Thermomonosporaceae</taxon>
        <taxon>Actinomadura</taxon>
    </lineage>
</organism>
<dbReference type="OrthoDB" id="928522at2"/>
<dbReference type="RefSeq" id="WP_131899206.1">
    <property type="nucleotide sequence ID" value="NZ_SMKU01000203.1"/>
</dbReference>
<dbReference type="PANTHER" id="PTHR24198:SF165">
    <property type="entry name" value="ANKYRIN REPEAT-CONTAINING PROTEIN-RELATED"/>
    <property type="match status" value="1"/>
</dbReference>
<dbReference type="AlphaFoldDB" id="A0A4R5B1F8"/>